<evidence type="ECO:0000256" key="1">
    <source>
        <dbReference type="ARBA" id="ARBA00004141"/>
    </source>
</evidence>
<feature type="transmembrane region" description="Helical" evidence="10">
    <location>
        <begin position="328"/>
        <end position="347"/>
    </location>
</feature>
<evidence type="ECO:0000256" key="7">
    <source>
        <dbReference type="ARBA" id="ARBA00023065"/>
    </source>
</evidence>
<protein>
    <submittedName>
        <fullName evidence="14">Putative cation/H+ exchanger</fullName>
    </submittedName>
</protein>
<dbReference type="STRING" id="74649.A0A2P6QKH9"/>
<gene>
    <name evidence="14" type="ORF">RchiOBHm_Chr5g0071781</name>
</gene>
<dbReference type="InterPro" id="IPR006153">
    <property type="entry name" value="Cation/H_exchanger_TM"/>
</dbReference>
<feature type="transmembrane region" description="Helical" evidence="10">
    <location>
        <begin position="422"/>
        <end position="442"/>
    </location>
</feature>
<reference evidence="14 15" key="1">
    <citation type="journal article" date="2018" name="Nat. Genet.">
        <title>The Rosa genome provides new insights in the design of modern roses.</title>
        <authorList>
            <person name="Bendahmane M."/>
        </authorList>
    </citation>
    <scope>NUCLEOTIDE SEQUENCE [LARGE SCALE GENOMIC DNA]</scope>
    <source>
        <strain evidence="15">cv. Old Blush</strain>
    </source>
</reference>
<evidence type="ECO:0000259" key="13">
    <source>
        <dbReference type="Pfam" id="PF23259"/>
    </source>
</evidence>
<feature type="transmembrane region" description="Helical" evidence="10">
    <location>
        <begin position="36"/>
        <end position="55"/>
    </location>
</feature>
<evidence type="ECO:0000256" key="8">
    <source>
        <dbReference type="ARBA" id="ARBA00023136"/>
    </source>
</evidence>
<dbReference type="PANTHER" id="PTHR32468">
    <property type="entry name" value="CATION/H + ANTIPORTER"/>
    <property type="match status" value="1"/>
</dbReference>
<feature type="transmembrane region" description="Helical" evidence="10">
    <location>
        <begin position="389"/>
        <end position="410"/>
    </location>
</feature>
<organism evidence="14 15">
    <name type="scientific">Rosa chinensis</name>
    <name type="common">China rose</name>
    <dbReference type="NCBI Taxonomy" id="74649"/>
    <lineage>
        <taxon>Eukaryota</taxon>
        <taxon>Viridiplantae</taxon>
        <taxon>Streptophyta</taxon>
        <taxon>Embryophyta</taxon>
        <taxon>Tracheophyta</taxon>
        <taxon>Spermatophyta</taxon>
        <taxon>Magnoliopsida</taxon>
        <taxon>eudicotyledons</taxon>
        <taxon>Gunneridae</taxon>
        <taxon>Pentapetalae</taxon>
        <taxon>rosids</taxon>
        <taxon>fabids</taxon>
        <taxon>Rosales</taxon>
        <taxon>Rosaceae</taxon>
        <taxon>Rosoideae</taxon>
        <taxon>Rosoideae incertae sedis</taxon>
        <taxon>Rosa</taxon>
    </lineage>
</organism>
<feature type="transmembrane region" description="Helical" evidence="10">
    <location>
        <begin position="67"/>
        <end position="85"/>
    </location>
</feature>
<feature type="transmembrane region" description="Helical" evidence="10">
    <location>
        <begin position="359"/>
        <end position="382"/>
    </location>
</feature>
<sequence length="792" mass="87899">MGDAYHPVTNVQCIQLPPNVHSEGIKGKKDRWGLGFSLPMLEMQMAIIFIITQVLHLIMKKFHISKFNSQLLAGILLGHLGKNLSLLGTDKKLAELTFPVDSQEVISVLGELGFGLFLFVIGVKMEVEMIRRIGRKAILTGTLCTLVPLVSGISLQKLTAGPVFGIDKEKTDRLTVVTAIHTLTFFPVVSLLLEELKLLNSEMGRLSLTATIVCELLSLFLQFVNRSISSITNEGDQRDLVHLAIAFGYVTSVAVIFRPIMLWVVRKTPDNRPVQKIYLNAIVLLVFVSGIGSHLYGQTFHFGPLIFGLAVPAGQPLGSALEEKFHLFVFEVFLPLFVTTYAMRADFGSIRLDDPRTQLTIILIVLIFVVKILATMVAPLYFKVPLTDAFVLALILSCRGIIHLGTYTWYSDTRMIDDSADSVYAVTLASVVVTSTLVPIIVKRLYDPSRKYAGYERRDIMHLKPNAELKILTCIHRSSNMPAVINLLDAACPSKENPINVCVLHLIELIGRTAPIFISHQVQGKTVSHVNTYSANVILYFNQFEKENRGAVNLSIFTAISPPNIMHEDICTLAMDKLTSLIILPFHRKWSIDGSSIESEDNTIRTLNFSVLERAPCSVGILVDRGHLGRSTSVVSTLSTFSVAVVFLGGKDDREALTFAKRMARDSTIRLTVIHLVAMGNEYAGGEWDKILDAEVLKEFKYNHVGEGLVIYLEEMVKDGPQTAFLLRSMVEEYDIIIVGRSHKLESPQTVGLSEWCEFPELGIIGDLLASPDVDCKASIVVMQQQELSRCK</sequence>
<evidence type="ECO:0000259" key="12">
    <source>
        <dbReference type="Pfam" id="PF23256"/>
    </source>
</evidence>
<feature type="transmembrane region" description="Helical" evidence="10">
    <location>
        <begin position="105"/>
        <end position="125"/>
    </location>
</feature>
<evidence type="ECO:0000313" key="14">
    <source>
        <dbReference type="EMBL" id="PRQ34681.1"/>
    </source>
</evidence>
<dbReference type="GO" id="GO:0006813">
    <property type="term" value="P:potassium ion transport"/>
    <property type="evidence" value="ECO:0007669"/>
    <property type="project" value="UniProtKB-KW"/>
</dbReference>
<evidence type="ECO:0000256" key="2">
    <source>
        <dbReference type="ARBA" id="ARBA00022448"/>
    </source>
</evidence>
<evidence type="ECO:0000256" key="9">
    <source>
        <dbReference type="ARBA" id="ARBA00038341"/>
    </source>
</evidence>
<feature type="transmembrane region" description="Helical" evidence="10">
    <location>
        <begin position="244"/>
        <end position="265"/>
    </location>
</feature>
<keyword evidence="6 10" id="KW-1133">Transmembrane helix</keyword>
<dbReference type="OMA" id="YIFRPLM"/>
<keyword evidence="4 10" id="KW-0812">Transmembrane</keyword>
<keyword evidence="2" id="KW-0813">Transport</keyword>
<proteinExistence type="inferred from homology"/>
<keyword evidence="7" id="KW-0406">Ion transport</keyword>
<keyword evidence="15" id="KW-1185">Reference proteome</keyword>
<keyword evidence="8 10" id="KW-0472">Membrane</keyword>
<feature type="domain" description="Cation/H(+) antiporter C-terminal" evidence="13">
    <location>
        <begin position="641"/>
        <end position="785"/>
    </location>
</feature>
<keyword evidence="5" id="KW-0630">Potassium</keyword>
<dbReference type="InterPro" id="IPR050794">
    <property type="entry name" value="CPA2_transporter"/>
</dbReference>
<evidence type="ECO:0000256" key="10">
    <source>
        <dbReference type="SAM" id="Phobius"/>
    </source>
</evidence>
<comment type="subcellular location">
    <subcellularLocation>
        <location evidence="1">Membrane</location>
        <topology evidence="1">Multi-pass membrane protein</topology>
    </subcellularLocation>
</comment>
<dbReference type="GO" id="GO:0012505">
    <property type="term" value="C:endomembrane system"/>
    <property type="evidence" value="ECO:0007669"/>
    <property type="project" value="TreeGrafter"/>
</dbReference>
<dbReference type="Pfam" id="PF23259">
    <property type="entry name" value="CHX17_C"/>
    <property type="match status" value="1"/>
</dbReference>
<dbReference type="Pfam" id="PF23256">
    <property type="entry name" value="CHX17_2nd"/>
    <property type="match status" value="1"/>
</dbReference>
<evidence type="ECO:0000259" key="11">
    <source>
        <dbReference type="Pfam" id="PF00999"/>
    </source>
</evidence>
<dbReference type="Proteomes" id="UP000238479">
    <property type="component" value="Chromosome 5"/>
</dbReference>
<dbReference type="InterPro" id="IPR057291">
    <property type="entry name" value="CHX17_2nd"/>
</dbReference>
<feature type="domain" description="Cation/H+ exchanger transmembrane" evidence="11">
    <location>
        <begin position="54"/>
        <end position="443"/>
    </location>
</feature>
<dbReference type="Gene3D" id="1.20.1530.20">
    <property type="match status" value="1"/>
</dbReference>
<evidence type="ECO:0000313" key="15">
    <source>
        <dbReference type="Proteomes" id="UP000238479"/>
    </source>
</evidence>
<dbReference type="InterPro" id="IPR038770">
    <property type="entry name" value="Na+/solute_symporter_sf"/>
</dbReference>
<dbReference type="PANTHER" id="PTHR32468:SF17">
    <property type="entry name" value="CATION_H(+) ANTIPORTER 4"/>
    <property type="match status" value="1"/>
</dbReference>
<evidence type="ECO:0000256" key="3">
    <source>
        <dbReference type="ARBA" id="ARBA00022538"/>
    </source>
</evidence>
<evidence type="ECO:0000256" key="6">
    <source>
        <dbReference type="ARBA" id="ARBA00022989"/>
    </source>
</evidence>
<dbReference type="GO" id="GO:0015297">
    <property type="term" value="F:antiporter activity"/>
    <property type="evidence" value="ECO:0007669"/>
    <property type="project" value="InterPro"/>
</dbReference>
<dbReference type="GO" id="GO:1902600">
    <property type="term" value="P:proton transmembrane transport"/>
    <property type="evidence" value="ECO:0007669"/>
    <property type="project" value="InterPro"/>
</dbReference>
<keyword evidence="3" id="KW-0633">Potassium transport</keyword>
<dbReference type="GO" id="GO:0006885">
    <property type="term" value="P:regulation of pH"/>
    <property type="evidence" value="ECO:0007669"/>
    <property type="project" value="TreeGrafter"/>
</dbReference>
<accession>A0A2P6QKH9</accession>
<dbReference type="Pfam" id="PF00999">
    <property type="entry name" value="Na_H_Exchanger"/>
    <property type="match status" value="1"/>
</dbReference>
<evidence type="ECO:0000256" key="4">
    <source>
        <dbReference type="ARBA" id="ARBA00022692"/>
    </source>
</evidence>
<feature type="transmembrane region" description="Helical" evidence="10">
    <location>
        <begin position="137"/>
        <end position="155"/>
    </location>
</feature>
<feature type="transmembrane region" description="Helical" evidence="10">
    <location>
        <begin position="277"/>
        <end position="296"/>
    </location>
</feature>
<name>A0A2P6QKH9_ROSCH</name>
<comment type="caution">
    <text evidence="14">The sequence shown here is derived from an EMBL/GenBank/DDBJ whole genome shotgun (WGS) entry which is preliminary data.</text>
</comment>
<dbReference type="EMBL" id="PDCK01000043">
    <property type="protein sequence ID" value="PRQ34681.1"/>
    <property type="molecule type" value="Genomic_DNA"/>
</dbReference>
<evidence type="ECO:0000256" key="5">
    <source>
        <dbReference type="ARBA" id="ARBA00022958"/>
    </source>
</evidence>
<dbReference type="AlphaFoldDB" id="A0A2P6QKH9"/>
<dbReference type="OrthoDB" id="1938353at2759"/>
<dbReference type="InterPro" id="IPR057290">
    <property type="entry name" value="CHX17_C"/>
</dbReference>
<feature type="domain" description="Cation/H(+) antiporter central" evidence="12">
    <location>
        <begin position="503"/>
        <end position="630"/>
    </location>
</feature>
<feature type="transmembrane region" description="Helical" evidence="10">
    <location>
        <begin position="205"/>
        <end position="224"/>
    </location>
</feature>
<dbReference type="GO" id="GO:0016020">
    <property type="term" value="C:membrane"/>
    <property type="evidence" value="ECO:0007669"/>
    <property type="project" value="UniProtKB-SubCell"/>
</dbReference>
<comment type="similarity">
    <text evidence="9">Belongs to the monovalent cation:proton antiporter 2 (CPA2) transporter (TC 2.A.37) family. CHX (TC 2.A.37.4) subfamily.</text>
</comment>
<dbReference type="Gramene" id="PRQ34681">
    <property type="protein sequence ID" value="PRQ34681"/>
    <property type="gene ID" value="RchiOBHm_Chr5g0071781"/>
</dbReference>
<feature type="transmembrane region" description="Helical" evidence="10">
    <location>
        <begin position="175"/>
        <end position="193"/>
    </location>
</feature>